<sequence>MTLIDHLNWRHATKAYDPNKKVSKEHIDKIVEAARLAPTSSGLQPFRIAVISDQAVKDQLAEGAFNPECMRECSHVLVFAAWDEYTPQRIDSIYNKTTDERDMPRGRFDRYTDMIKGMYASQTKEDHFIHASKQAYIAFGFALAQAAELRVDSTPAEGFDNAMVDRILDLPGKGLRSVLVLYVGYRDAARDWLAPMKKVRNDTAAFVLNY</sequence>
<gene>
    <name evidence="8" type="ORF">GCM10017764_02410</name>
</gene>
<evidence type="ECO:0000313" key="8">
    <source>
        <dbReference type="EMBL" id="GHE23273.1"/>
    </source>
</evidence>
<dbReference type="SUPFAM" id="SSF55469">
    <property type="entry name" value="FMN-dependent nitroreductase-like"/>
    <property type="match status" value="1"/>
</dbReference>
<dbReference type="RefSeq" id="WP_189624773.1">
    <property type="nucleotide sequence ID" value="NZ_BNAF01000001.1"/>
</dbReference>
<evidence type="ECO:0000259" key="7">
    <source>
        <dbReference type="Pfam" id="PF00881"/>
    </source>
</evidence>
<reference evidence="9" key="1">
    <citation type="journal article" date="2019" name="Int. J. Syst. Evol. Microbiol.">
        <title>The Global Catalogue of Microorganisms (GCM) 10K type strain sequencing project: providing services to taxonomists for standard genome sequencing and annotation.</title>
        <authorList>
            <consortium name="The Broad Institute Genomics Platform"/>
            <consortium name="The Broad Institute Genome Sequencing Center for Infectious Disease"/>
            <person name="Wu L."/>
            <person name="Ma J."/>
        </authorList>
    </citation>
    <scope>NUCLEOTIDE SEQUENCE [LARGE SCALE GENOMIC DNA]</scope>
    <source>
        <strain evidence="9">CGMCC 1.12966</strain>
    </source>
</reference>
<dbReference type="PANTHER" id="PTHR43673">
    <property type="entry name" value="NAD(P)H NITROREDUCTASE YDGI-RELATED"/>
    <property type="match status" value="1"/>
</dbReference>
<dbReference type="EMBL" id="BNAF01000001">
    <property type="protein sequence ID" value="GHE23273.1"/>
    <property type="molecule type" value="Genomic_DNA"/>
</dbReference>
<evidence type="ECO:0000256" key="3">
    <source>
        <dbReference type="ARBA" id="ARBA00022630"/>
    </source>
</evidence>
<dbReference type="InterPro" id="IPR033878">
    <property type="entry name" value="NfsB-like"/>
</dbReference>
<evidence type="ECO:0000256" key="5">
    <source>
        <dbReference type="ARBA" id="ARBA00022857"/>
    </source>
</evidence>
<accession>A0ABQ3HSF2</accession>
<dbReference type="PANTHER" id="PTHR43673:SF2">
    <property type="entry name" value="NITROREDUCTASE"/>
    <property type="match status" value="1"/>
</dbReference>
<dbReference type="Gene3D" id="3.40.109.10">
    <property type="entry name" value="NADH Oxidase"/>
    <property type="match status" value="1"/>
</dbReference>
<organism evidence="8 9">
    <name type="scientific">Sphingobacterium griseoflavum</name>
    <dbReference type="NCBI Taxonomy" id="1474952"/>
    <lineage>
        <taxon>Bacteria</taxon>
        <taxon>Pseudomonadati</taxon>
        <taxon>Bacteroidota</taxon>
        <taxon>Sphingobacteriia</taxon>
        <taxon>Sphingobacteriales</taxon>
        <taxon>Sphingobacteriaceae</taxon>
        <taxon>Sphingobacterium</taxon>
    </lineage>
</organism>
<comment type="cofactor">
    <cofactor evidence="1">
        <name>FMN</name>
        <dbReference type="ChEBI" id="CHEBI:58210"/>
    </cofactor>
</comment>
<evidence type="ECO:0000256" key="4">
    <source>
        <dbReference type="ARBA" id="ARBA00022643"/>
    </source>
</evidence>
<name>A0ABQ3HSF2_9SPHI</name>
<evidence type="ECO:0000313" key="9">
    <source>
        <dbReference type="Proteomes" id="UP000620550"/>
    </source>
</evidence>
<comment type="similarity">
    <text evidence="2">Belongs to the nitroreductase family.</text>
</comment>
<proteinExistence type="inferred from homology"/>
<dbReference type="CDD" id="cd02149">
    <property type="entry name" value="NfsB-like"/>
    <property type="match status" value="1"/>
</dbReference>
<evidence type="ECO:0000256" key="1">
    <source>
        <dbReference type="ARBA" id="ARBA00001917"/>
    </source>
</evidence>
<evidence type="ECO:0000256" key="2">
    <source>
        <dbReference type="ARBA" id="ARBA00007118"/>
    </source>
</evidence>
<dbReference type="InterPro" id="IPR029479">
    <property type="entry name" value="Nitroreductase"/>
</dbReference>
<keyword evidence="5" id="KW-0521">NADP</keyword>
<keyword evidence="3" id="KW-0285">Flavoprotein</keyword>
<feature type="domain" description="Nitroreductase" evidence="7">
    <location>
        <begin position="8"/>
        <end position="185"/>
    </location>
</feature>
<dbReference type="Pfam" id="PF00881">
    <property type="entry name" value="Nitroreductase"/>
    <property type="match status" value="1"/>
</dbReference>
<keyword evidence="4" id="KW-0288">FMN</keyword>
<protein>
    <submittedName>
        <fullName evidence="8">Nitroreductase</fullName>
    </submittedName>
</protein>
<dbReference type="Proteomes" id="UP000620550">
    <property type="component" value="Unassembled WGS sequence"/>
</dbReference>
<keyword evidence="9" id="KW-1185">Reference proteome</keyword>
<evidence type="ECO:0000256" key="6">
    <source>
        <dbReference type="ARBA" id="ARBA00023002"/>
    </source>
</evidence>
<keyword evidence="6" id="KW-0560">Oxidoreductase</keyword>
<dbReference type="InterPro" id="IPR000415">
    <property type="entry name" value="Nitroreductase-like"/>
</dbReference>
<comment type="caution">
    <text evidence="8">The sequence shown here is derived from an EMBL/GenBank/DDBJ whole genome shotgun (WGS) entry which is preliminary data.</text>
</comment>